<protein>
    <recommendedName>
        <fullName evidence="6 15">Cyclic di-GMP-binding protein</fullName>
    </recommendedName>
    <alternativeName>
        <fullName evidence="14 15">Cellulose synthase regulatory subunit</fullName>
    </alternativeName>
</protein>
<comment type="function">
    <text evidence="1 15">Binds the cellulose synthase activator, bis-(3'-5') cyclic diguanylic acid (c-di-GMP).</text>
</comment>
<sequence>MKNVLLRISLLYVLCLHVAWAQPEPSTNALKHDSADATVTAKDSSPSSEAQTADLRTGVSEEVLVDTSNDGTGVAQHSYTFADLGQTGSLKMQGSESTLYVGFGSRLDQIVTGASLQLDFIPSPALMEVVSHLRVFLNDELMGVVTIQSEDSGAPVKADINLDPRFMSNFNQLKFELIGSVEQSCANPNDPSIWSEISSASRLNLTVKKTTVENELSLFPAPFFDARDFGDLNLPMVVPAGFGLQGLRAAAIMTSYFGSLADWRDTQFPLFQNHLPERHSIVFLTNRDRPTFLANFPTINSPSIQVINHPQDKFAKLLLVMGQDEQALTQAVLGLVAGNPLMSGPMAEITAIKDIPTRAAYDAPRWINTARPVTFAELIDGPYQLQTRGVDPAPIDLNFRLPPDLFLWQAKGTPLQLNYRYSPLAQDNSASRLSMRVNGIFSKGIPLDTSGESKSDVVRLPMIEQGVAGSQAATLPGFRLGERNTLSFVFSFVASTDGICQPKQGAENFAVMDESSSIDFSGFAHYLEMPNLSVFAKSAYPFSRFADLSQTVVLLPEAPSKHEVQLLLDVMGRIGKETGLAAYHMSLQHQWQASSLSDKDVLVIAKQAEQAFDWSEQDLAHLLSAQGERSLGGKQSGEGAATLELQAQGQFASMVSFQSPFSSQRTVVVLNGQDGDSLSLITEAINNATGEFLFGAAAAIRPASVTSFESEDTYFVGELPVLQLIWYHFSGHPVLIALIAVFLVVVFSVLVWRALRVVAAKRLAQGEEDE</sequence>
<evidence type="ECO:0000256" key="8">
    <source>
        <dbReference type="ARBA" id="ARBA00022519"/>
    </source>
</evidence>
<evidence type="ECO:0000256" key="16">
    <source>
        <dbReference type="SAM" id="MobiDB-lite"/>
    </source>
</evidence>
<evidence type="ECO:0000256" key="5">
    <source>
        <dbReference type="ARBA" id="ARBA00011437"/>
    </source>
</evidence>
<accession>A0A418YFT1</accession>
<reference evidence="17 18" key="1">
    <citation type="submission" date="2018-09" db="EMBL/GenBank/DDBJ databases">
        <authorList>
            <person name="Wang F."/>
        </authorList>
    </citation>
    <scope>NUCLEOTIDE SEQUENCE [LARGE SCALE GENOMIC DNA]</scope>
    <source>
        <strain evidence="17 18">PLHSC7-2</strain>
    </source>
</reference>
<evidence type="ECO:0000256" key="3">
    <source>
        <dbReference type="ARBA" id="ARBA00005186"/>
    </source>
</evidence>
<dbReference type="AlphaFoldDB" id="A0A418YFT1"/>
<evidence type="ECO:0000256" key="7">
    <source>
        <dbReference type="ARBA" id="ARBA00022475"/>
    </source>
</evidence>
<feature type="region of interest" description="Disordered" evidence="16">
    <location>
        <begin position="27"/>
        <end position="56"/>
    </location>
</feature>
<dbReference type="NCBIfam" id="NF008323">
    <property type="entry name" value="PRK11114.1-1"/>
    <property type="match status" value="1"/>
</dbReference>
<evidence type="ECO:0000256" key="9">
    <source>
        <dbReference type="ARBA" id="ARBA00022636"/>
    </source>
</evidence>
<keyword evidence="8 15" id="KW-0997">Cell inner membrane</keyword>
<dbReference type="EMBL" id="QZCH01000008">
    <property type="protein sequence ID" value="RJG48403.1"/>
    <property type="molecule type" value="Genomic_DNA"/>
</dbReference>
<dbReference type="Pfam" id="PF03170">
    <property type="entry name" value="BcsB"/>
    <property type="match status" value="1"/>
</dbReference>
<comment type="caution">
    <text evidence="17">The sequence shown here is derived from an EMBL/GenBank/DDBJ whole genome shotgun (WGS) entry which is preliminary data.</text>
</comment>
<feature type="signal peptide" evidence="15">
    <location>
        <begin position="1"/>
        <end position="21"/>
    </location>
</feature>
<comment type="pathway">
    <text evidence="3 15">Glycan metabolism; bacterial cellulose biosynthesis.</text>
</comment>
<organism evidence="17 18">
    <name type="scientific">Motilimonas pumila</name>
    <dbReference type="NCBI Taxonomy" id="2303987"/>
    <lineage>
        <taxon>Bacteria</taxon>
        <taxon>Pseudomonadati</taxon>
        <taxon>Pseudomonadota</taxon>
        <taxon>Gammaproteobacteria</taxon>
        <taxon>Alteromonadales</taxon>
        <taxon>Alteromonadales genera incertae sedis</taxon>
        <taxon>Motilimonas</taxon>
    </lineage>
</organism>
<dbReference type="GO" id="GO:0030244">
    <property type="term" value="P:cellulose biosynthetic process"/>
    <property type="evidence" value="ECO:0007669"/>
    <property type="project" value="UniProtKB-KW"/>
</dbReference>
<keyword evidence="18" id="KW-1185">Reference proteome</keyword>
<feature type="transmembrane region" description="Helical" evidence="15">
    <location>
        <begin position="734"/>
        <end position="755"/>
    </location>
</feature>
<evidence type="ECO:0000256" key="2">
    <source>
        <dbReference type="ARBA" id="ARBA00004377"/>
    </source>
</evidence>
<dbReference type="InterPro" id="IPR003920">
    <property type="entry name" value="Cell_synth_B"/>
</dbReference>
<keyword evidence="9 15" id="KW-0973">c-di-GMP</keyword>
<keyword evidence="13 15" id="KW-0472">Membrane</keyword>
<dbReference type="OrthoDB" id="9806702at2"/>
<dbReference type="UniPathway" id="UPA00694"/>
<evidence type="ECO:0000256" key="11">
    <source>
        <dbReference type="ARBA" id="ARBA00022916"/>
    </source>
</evidence>
<proteinExistence type="inferred from homology"/>
<gene>
    <name evidence="17" type="ORF">D1Z90_07880</name>
</gene>
<dbReference type="PANTHER" id="PTHR39083:SF1">
    <property type="entry name" value="CYCLIC DI-GMP-BINDING PROTEIN"/>
    <property type="match status" value="1"/>
</dbReference>
<evidence type="ECO:0000313" key="18">
    <source>
        <dbReference type="Proteomes" id="UP000283255"/>
    </source>
</evidence>
<dbReference type="RefSeq" id="WP_119910213.1">
    <property type="nucleotide sequence ID" value="NZ_QZCH01000008.1"/>
</dbReference>
<evidence type="ECO:0000256" key="4">
    <source>
        <dbReference type="ARBA" id="ARBA00010714"/>
    </source>
</evidence>
<dbReference type="Proteomes" id="UP000283255">
    <property type="component" value="Unassembled WGS sequence"/>
</dbReference>
<name>A0A418YFT1_9GAMM</name>
<feature type="chain" id="PRO_5018821488" description="Cyclic di-GMP-binding protein" evidence="15">
    <location>
        <begin position="22"/>
        <end position="770"/>
    </location>
</feature>
<evidence type="ECO:0000256" key="1">
    <source>
        <dbReference type="ARBA" id="ARBA00002057"/>
    </source>
</evidence>
<dbReference type="PRINTS" id="PR01440">
    <property type="entry name" value="CELLSNTHASEB"/>
</dbReference>
<dbReference type="PANTHER" id="PTHR39083">
    <property type="entry name" value="CYCLIC DI-GMP-BINDING PROTEIN"/>
    <property type="match status" value="1"/>
</dbReference>
<keyword evidence="7 15" id="KW-1003">Cell membrane</keyword>
<evidence type="ECO:0000313" key="17">
    <source>
        <dbReference type="EMBL" id="RJG48403.1"/>
    </source>
</evidence>
<evidence type="ECO:0000256" key="10">
    <source>
        <dbReference type="ARBA" id="ARBA00022692"/>
    </source>
</evidence>
<evidence type="ECO:0000256" key="14">
    <source>
        <dbReference type="ARBA" id="ARBA00033444"/>
    </source>
</evidence>
<keyword evidence="10 15" id="KW-0812">Transmembrane</keyword>
<dbReference type="InterPro" id="IPR018513">
    <property type="entry name" value="Cell_synthase_bac"/>
</dbReference>
<dbReference type="Gene3D" id="2.60.120.260">
    <property type="entry name" value="Galactose-binding domain-like"/>
    <property type="match status" value="2"/>
</dbReference>
<evidence type="ECO:0000256" key="15">
    <source>
        <dbReference type="RuleBase" id="RU365021"/>
    </source>
</evidence>
<dbReference type="GO" id="GO:0006011">
    <property type="term" value="P:UDP-alpha-D-glucose metabolic process"/>
    <property type="evidence" value="ECO:0007669"/>
    <property type="project" value="InterPro"/>
</dbReference>
<keyword evidence="15" id="KW-0732">Signal</keyword>
<comment type="subunit">
    <text evidence="5 15">Tightly associated with the cellulose synthase catalytic subunit.</text>
</comment>
<evidence type="ECO:0000256" key="12">
    <source>
        <dbReference type="ARBA" id="ARBA00022989"/>
    </source>
</evidence>
<evidence type="ECO:0000256" key="13">
    <source>
        <dbReference type="ARBA" id="ARBA00023136"/>
    </source>
</evidence>
<reference evidence="17 18" key="2">
    <citation type="submission" date="2019-01" db="EMBL/GenBank/DDBJ databases">
        <title>Motilimonas pumilus sp. nov., isolated from the gut of sea cucumber (Apostichopus japonicus).</title>
        <authorList>
            <person name="Wang F.-Q."/>
            <person name="Ren L.-H."/>
            <person name="Lin Y.-W."/>
            <person name="Sun G.-H."/>
            <person name="Du Z.-J."/>
            <person name="Zhao J.-X."/>
            <person name="Liu X.-J."/>
            <person name="Liu L.-J."/>
        </authorList>
    </citation>
    <scope>NUCLEOTIDE SEQUENCE [LARGE SCALE GENOMIC DNA]</scope>
    <source>
        <strain evidence="17 18">PLHSC7-2</strain>
    </source>
</reference>
<dbReference type="GO" id="GO:0005886">
    <property type="term" value="C:plasma membrane"/>
    <property type="evidence" value="ECO:0007669"/>
    <property type="project" value="UniProtKB-SubCell"/>
</dbReference>
<keyword evidence="12 15" id="KW-1133">Transmembrane helix</keyword>
<feature type="compositionally biased region" description="Polar residues" evidence="16">
    <location>
        <begin position="41"/>
        <end position="51"/>
    </location>
</feature>
<keyword evidence="11 15" id="KW-0135">Cellulose biosynthesis</keyword>
<evidence type="ECO:0000256" key="6">
    <source>
        <dbReference type="ARBA" id="ARBA00021844"/>
    </source>
</evidence>
<comment type="subcellular location">
    <subcellularLocation>
        <location evidence="2">Cell inner membrane</location>
        <topology evidence="2">Single-pass membrane protein</topology>
    </subcellularLocation>
</comment>
<comment type="similarity">
    <text evidence="4 15">Belongs to the AcsB/BcsB family.</text>
</comment>